<name>A0A225V1J2_9STRA</name>
<evidence type="ECO:0000256" key="1">
    <source>
        <dbReference type="ARBA" id="ARBA00022729"/>
    </source>
</evidence>
<dbReference type="OrthoDB" id="5823761at2759"/>
<dbReference type="EMBL" id="NBNE01009281">
    <property type="protein sequence ID" value="OWY98566.1"/>
    <property type="molecule type" value="Genomic_DNA"/>
</dbReference>
<dbReference type="Pfam" id="PF00734">
    <property type="entry name" value="CBM_1"/>
    <property type="match status" value="1"/>
</dbReference>
<dbReference type="GO" id="GO:0005576">
    <property type="term" value="C:extracellular region"/>
    <property type="evidence" value="ECO:0007669"/>
    <property type="project" value="InterPro"/>
</dbReference>
<feature type="compositionally biased region" description="Polar residues" evidence="2">
    <location>
        <begin position="154"/>
        <end position="171"/>
    </location>
</feature>
<sequence length="211" mass="21817">MLLATFAAAQERSTESLDTRDDGISSSNSDRADAFYASTTGSAIDGVTDVQDTIAPSSTSPVAQPIVGGVKMFGQCGGIFYTGTTDCYDPDAYCKELSMYSSICTPKPIHVILSFAAFMILSLDVVAQGGDQRSTSGSGDNYDAGHTTAPASAGQGSRSSTKATAGNSDTNPFGDGNGVVPQWGRCDDNAKCAKGSYCKLISDDMSICYPA</sequence>
<dbReference type="InterPro" id="IPR000254">
    <property type="entry name" value="CBD"/>
</dbReference>
<dbReference type="InterPro" id="IPR035971">
    <property type="entry name" value="CBD_sf"/>
</dbReference>
<proteinExistence type="predicted"/>
<evidence type="ECO:0000259" key="3">
    <source>
        <dbReference type="Pfam" id="PF00734"/>
    </source>
</evidence>
<keyword evidence="5" id="KW-1185">Reference proteome</keyword>
<evidence type="ECO:0000256" key="2">
    <source>
        <dbReference type="SAM" id="MobiDB-lite"/>
    </source>
</evidence>
<gene>
    <name evidence="4" type="ORF">PHMEG_00030638</name>
</gene>
<accession>A0A225V1J2</accession>
<feature type="domain" description="CBM1" evidence="3">
    <location>
        <begin position="73"/>
        <end position="100"/>
    </location>
</feature>
<protein>
    <recommendedName>
        <fullName evidence="3">CBM1 domain-containing protein</fullName>
    </recommendedName>
</protein>
<feature type="region of interest" description="Disordered" evidence="2">
    <location>
        <begin position="130"/>
        <end position="176"/>
    </location>
</feature>
<keyword evidence="1" id="KW-0732">Signal</keyword>
<comment type="caution">
    <text evidence="4">The sequence shown here is derived from an EMBL/GenBank/DDBJ whole genome shotgun (WGS) entry which is preliminary data.</text>
</comment>
<dbReference type="GO" id="GO:0030248">
    <property type="term" value="F:cellulose binding"/>
    <property type="evidence" value="ECO:0007669"/>
    <property type="project" value="InterPro"/>
</dbReference>
<organism evidence="4 5">
    <name type="scientific">Phytophthora megakarya</name>
    <dbReference type="NCBI Taxonomy" id="4795"/>
    <lineage>
        <taxon>Eukaryota</taxon>
        <taxon>Sar</taxon>
        <taxon>Stramenopiles</taxon>
        <taxon>Oomycota</taxon>
        <taxon>Peronosporomycetes</taxon>
        <taxon>Peronosporales</taxon>
        <taxon>Peronosporaceae</taxon>
        <taxon>Phytophthora</taxon>
    </lineage>
</organism>
<dbReference type="AlphaFoldDB" id="A0A225V1J2"/>
<evidence type="ECO:0000313" key="4">
    <source>
        <dbReference type="EMBL" id="OWY98566.1"/>
    </source>
</evidence>
<dbReference type="SUPFAM" id="SSF57180">
    <property type="entry name" value="Cellulose-binding domain"/>
    <property type="match status" value="1"/>
</dbReference>
<evidence type="ECO:0000313" key="5">
    <source>
        <dbReference type="Proteomes" id="UP000198211"/>
    </source>
</evidence>
<reference evidence="5" key="1">
    <citation type="submission" date="2017-03" db="EMBL/GenBank/DDBJ databases">
        <title>Phytopthora megakarya and P. palmivora, two closely related causual agents of cacao black pod achieved similar genome size and gene model numbers by different mechanisms.</title>
        <authorList>
            <person name="Ali S."/>
            <person name="Shao J."/>
            <person name="Larry D.J."/>
            <person name="Kronmiller B."/>
            <person name="Shen D."/>
            <person name="Strem M.D."/>
            <person name="Melnick R.L."/>
            <person name="Guiltinan M.J."/>
            <person name="Tyler B.M."/>
            <person name="Meinhardt L.W."/>
            <person name="Bailey B.A."/>
        </authorList>
    </citation>
    <scope>NUCLEOTIDE SEQUENCE [LARGE SCALE GENOMIC DNA]</scope>
    <source>
        <strain evidence="5">zdho120</strain>
    </source>
</reference>
<dbReference type="GO" id="GO:0005975">
    <property type="term" value="P:carbohydrate metabolic process"/>
    <property type="evidence" value="ECO:0007669"/>
    <property type="project" value="InterPro"/>
</dbReference>
<dbReference type="Proteomes" id="UP000198211">
    <property type="component" value="Unassembled WGS sequence"/>
</dbReference>